<dbReference type="Gene3D" id="2.60.120.10">
    <property type="entry name" value="Jelly Rolls"/>
    <property type="match status" value="1"/>
</dbReference>
<proteinExistence type="predicted"/>
<sequence length="588" mass="67376">MLRVTWSRIFRRRSTQSENNNNNDPTECHACTRIGIPVFHSTSCDPSHQPEWEALAGSSLIPIKNRSRRKSPANRTAGYRQPSGPFGVVFDPRSEIVRKWNRAVLMARGVSLAVDPVFFFSLAVNRGGRPPGVYVDGGVAAVVAVVRTCVDAVHLCHLLVQFRLAYVSRESLVVGCGKLVWDPRAIASHYLRSSKAFWFDAFVIVPVPQQNYTSTGNYQTFEIQRNRNSTIPKMAKTELCFDESGAFPYGIYQFALPLISTNSTAIKILYSNLWGLMALSTMGNNLEPTSKSSEVLFCICVVLGGLMLFTLLIGNIQVFLHAVTARRRKMQVRYQDVQWWMRRRQLPVPLRKRVCHFERQRWATMGGVEDEMELIKDLPEGLRRDIKRHLCLDLIKKVPLFHCLDDLILDNICDRVKPLVFSKGEKIMREGDPVQKMIFIVHGRIKRSQTLSKGTLAANTLQPGTIIGDELLSWCLRRPFIDRLPASNATFKCLQPTEAFSLEFDDLRYITDHFRYRFANEKVKRTARYYSSNWRNWAAVNIQFAWRRYRTGIIRVPVSSETENGGGEIRLRRYAAVFMSIRPHDHLE</sequence>
<evidence type="ECO:0000313" key="6">
    <source>
        <dbReference type="Proteomes" id="UP000823749"/>
    </source>
</evidence>
<gene>
    <name evidence="5" type="ORF">RHGRI_023068</name>
</gene>
<dbReference type="PANTHER" id="PTHR45651:SF50">
    <property type="entry name" value="CYCLIC NUCLEOTIDE-GATED ION CHANNEL 2"/>
    <property type="match status" value="1"/>
</dbReference>
<dbReference type="SUPFAM" id="SSF81324">
    <property type="entry name" value="Voltage-gated potassium channels"/>
    <property type="match status" value="1"/>
</dbReference>
<dbReference type="Pfam" id="PF00027">
    <property type="entry name" value="cNMP_binding"/>
    <property type="match status" value="1"/>
</dbReference>
<feature type="domain" description="Cyclic nucleotide-binding" evidence="4">
    <location>
        <begin position="400"/>
        <end position="479"/>
    </location>
</feature>
<evidence type="ECO:0000313" key="5">
    <source>
        <dbReference type="EMBL" id="KAG5535160.1"/>
    </source>
</evidence>
<dbReference type="GO" id="GO:0016020">
    <property type="term" value="C:membrane"/>
    <property type="evidence" value="ECO:0007669"/>
    <property type="project" value="UniProtKB-SubCell"/>
</dbReference>
<evidence type="ECO:0000259" key="4">
    <source>
        <dbReference type="PROSITE" id="PS50042"/>
    </source>
</evidence>
<protein>
    <recommendedName>
        <fullName evidence="4">Cyclic nucleotide-binding domain-containing protein</fullName>
    </recommendedName>
</protein>
<accession>A0AAV6J7N1</accession>
<dbReference type="InterPro" id="IPR000595">
    <property type="entry name" value="cNMP-bd_dom"/>
</dbReference>
<dbReference type="PANTHER" id="PTHR45651">
    <property type="entry name" value="CYCLIC NUCLEOTIDE-GATED ION CHANNEL 15-RELATED-RELATED"/>
    <property type="match status" value="1"/>
</dbReference>
<dbReference type="InterPro" id="IPR018490">
    <property type="entry name" value="cNMP-bd_dom_sf"/>
</dbReference>
<dbReference type="EMBL" id="JACTNZ010000008">
    <property type="protein sequence ID" value="KAG5535160.1"/>
    <property type="molecule type" value="Genomic_DNA"/>
</dbReference>
<reference evidence="5" key="1">
    <citation type="submission" date="2020-08" db="EMBL/GenBank/DDBJ databases">
        <title>Plant Genome Project.</title>
        <authorList>
            <person name="Zhang R.-G."/>
        </authorList>
    </citation>
    <scope>NUCLEOTIDE SEQUENCE</scope>
    <source>
        <strain evidence="5">WSP0</strain>
        <tissue evidence="5">Leaf</tissue>
    </source>
</reference>
<keyword evidence="1" id="KW-0406">Ion transport</keyword>
<evidence type="ECO:0000256" key="1">
    <source>
        <dbReference type="ARBA" id="ARBA00023286"/>
    </source>
</evidence>
<keyword evidence="3" id="KW-0812">Transmembrane</keyword>
<keyword evidence="1" id="KW-0813">Transport</keyword>
<dbReference type="CDD" id="cd00038">
    <property type="entry name" value="CAP_ED"/>
    <property type="match status" value="1"/>
</dbReference>
<keyword evidence="3" id="KW-0472">Membrane</keyword>
<dbReference type="Gene3D" id="1.10.287.630">
    <property type="entry name" value="Helix hairpin bin"/>
    <property type="match status" value="1"/>
</dbReference>
<dbReference type="AlphaFoldDB" id="A0AAV6J7N1"/>
<dbReference type="InterPro" id="IPR014710">
    <property type="entry name" value="RmlC-like_jellyroll"/>
</dbReference>
<keyword evidence="6" id="KW-1185">Reference proteome</keyword>
<organism evidence="5 6">
    <name type="scientific">Rhododendron griersonianum</name>
    <dbReference type="NCBI Taxonomy" id="479676"/>
    <lineage>
        <taxon>Eukaryota</taxon>
        <taxon>Viridiplantae</taxon>
        <taxon>Streptophyta</taxon>
        <taxon>Embryophyta</taxon>
        <taxon>Tracheophyta</taxon>
        <taxon>Spermatophyta</taxon>
        <taxon>Magnoliopsida</taxon>
        <taxon>eudicotyledons</taxon>
        <taxon>Gunneridae</taxon>
        <taxon>Pentapetalae</taxon>
        <taxon>asterids</taxon>
        <taxon>Ericales</taxon>
        <taxon>Ericaceae</taxon>
        <taxon>Ericoideae</taxon>
        <taxon>Rhodoreae</taxon>
        <taxon>Rhododendron</taxon>
    </lineage>
</organism>
<name>A0AAV6J7N1_9ERIC</name>
<feature type="transmembrane region" description="Helical" evidence="3">
    <location>
        <begin position="294"/>
        <end position="320"/>
    </location>
</feature>
<evidence type="ECO:0000256" key="2">
    <source>
        <dbReference type="ARBA" id="ARBA00023303"/>
    </source>
</evidence>
<dbReference type="Proteomes" id="UP000823749">
    <property type="component" value="Chromosome 8"/>
</dbReference>
<keyword evidence="1" id="KW-1071">Ligand-gated ion channel</keyword>
<dbReference type="PROSITE" id="PS50042">
    <property type="entry name" value="CNMP_BINDING_3"/>
    <property type="match status" value="1"/>
</dbReference>
<keyword evidence="3" id="KW-1133">Transmembrane helix</keyword>
<comment type="caution">
    <text evidence="5">The sequence shown here is derived from an EMBL/GenBank/DDBJ whole genome shotgun (WGS) entry which is preliminary data.</text>
</comment>
<evidence type="ECO:0000256" key="3">
    <source>
        <dbReference type="SAM" id="Phobius"/>
    </source>
</evidence>
<dbReference type="GO" id="GO:0034220">
    <property type="term" value="P:monoatomic ion transmembrane transport"/>
    <property type="evidence" value="ECO:0007669"/>
    <property type="project" value="UniProtKB-KW"/>
</dbReference>
<dbReference type="SUPFAM" id="SSF51206">
    <property type="entry name" value="cAMP-binding domain-like"/>
    <property type="match status" value="1"/>
</dbReference>
<keyword evidence="2" id="KW-0407">Ion channel</keyword>